<dbReference type="EMBL" id="LAZR01036947">
    <property type="protein sequence ID" value="KKL23515.1"/>
    <property type="molecule type" value="Genomic_DNA"/>
</dbReference>
<comment type="caution">
    <text evidence="2">The sequence shown here is derived from an EMBL/GenBank/DDBJ whole genome shotgun (WGS) entry which is preliminary data.</text>
</comment>
<accession>A0A0F9BNS4</accession>
<name>A0A0F9BNS4_9ZZZZ</name>
<protein>
    <submittedName>
        <fullName evidence="2">Uncharacterized protein</fullName>
    </submittedName>
</protein>
<feature type="non-terminal residue" evidence="2">
    <location>
        <position position="70"/>
    </location>
</feature>
<feature type="transmembrane region" description="Helical" evidence="1">
    <location>
        <begin position="6"/>
        <end position="27"/>
    </location>
</feature>
<proteinExistence type="predicted"/>
<keyword evidence="1" id="KW-0472">Membrane</keyword>
<keyword evidence="1" id="KW-0812">Transmembrane</keyword>
<gene>
    <name evidence="2" type="ORF">LCGC14_2424660</name>
</gene>
<dbReference type="AlphaFoldDB" id="A0A0F9BNS4"/>
<sequence length="70" mass="7598">MDGVQIALLIIGALLLINTGVMMFKVYRLTAESTKTSEVVGEIRGIHKRLTIGLVKLENAVDIMGVTNMP</sequence>
<keyword evidence="1" id="KW-1133">Transmembrane helix</keyword>
<reference evidence="2" key="1">
    <citation type="journal article" date="2015" name="Nature">
        <title>Complex archaea that bridge the gap between prokaryotes and eukaryotes.</title>
        <authorList>
            <person name="Spang A."/>
            <person name="Saw J.H."/>
            <person name="Jorgensen S.L."/>
            <person name="Zaremba-Niedzwiedzka K."/>
            <person name="Martijn J."/>
            <person name="Lind A.E."/>
            <person name="van Eijk R."/>
            <person name="Schleper C."/>
            <person name="Guy L."/>
            <person name="Ettema T.J."/>
        </authorList>
    </citation>
    <scope>NUCLEOTIDE SEQUENCE</scope>
</reference>
<evidence type="ECO:0000313" key="2">
    <source>
        <dbReference type="EMBL" id="KKL23515.1"/>
    </source>
</evidence>
<organism evidence="2">
    <name type="scientific">marine sediment metagenome</name>
    <dbReference type="NCBI Taxonomy" id="412755"/>
    <lineage>
        <taxon>unclassified sequences</taxon>
        <taxon>metagenomes</taxon>
        <taxon>ecological metagenomes</taxon>
    </lineage>
</organism>
<evidence type="ECO:0000256" key="1">
    <source>
        <dbReference type="SAM" id="Phobius"/>
    </source>
</evidence>